<keyword evidence="2" id="KW-0472">Membrane</keyword>
<reference evidence="3" key="1">
    <citation type="journal article" date="2020" name="Nature">
        <title>Giant virus diversity and host interactions through global metagenomics.</title>
        <authorList>
            <person name="Schulz F."/>
            <person name="Roux S."/>
            <person name="Paez-Espino D."/>
            <person name="Jungbluth S."/>
            <person name="Walsh D.A."/>
            <person name="Denef V.J."/>
            <person name="McMahon K.D."/>
            <person name="Konstantinidis K.T."/>
            <person name="Eloe-Fadrosh E.A."/>
            <person name="Kyrpides N.C."/>
            <person name="Woyke T."/>
        </authorList>
    </citation>
    <scope>NUCLEOTIDE SEQUENCE</scope>
    <source>
        <strain evidence="3">GVMAG-M-3300009161-34</strain>
    </source>
</reference>
<keyword evidence="2" id="KW-0812">Transmembrane</keyword>
<evidence type="ECO:0000313" key="3">
    <source>
        <dbReference type="EMBL" id="QHT33221.1"/>
    </source>
</evidence>
<dbReference type="AlphaFoldDB" id="A0A6C0EWX9"/>
<dbReference type="EMBL" id="MN738960">
    <property type="protein sequence ID" value="QHT33221.1"/>
    <property type="molecule type" value="Genomic_DNA"/>
</dbReference>
<proteinExistence type="predicted"/>
<evidence type="ECO:0000256" key="2">
    <source>
        <dbReference type="SAM" id="Phobius"/>
    </source>
</evidence>
<name>A0A6C0EWX9_9ZZZZ</name>
<sequence length="333" mass="36772">MDYSNMFSDLAPISESGYRAQINADPAIRQGVQFLNDGQGFITELIPSLNLISQTDGVGIGSAKIIKGKIVEGLTTTPSTTTTQSSPATTTTTTTTPTTIIPVTTTTTPKVVDIGPLMAEYQSTLKSFNNNISTLSENYGGGIAPNDDNIPIDAGMSLDVGLVRRRLLDGTKYMRNNLDSVYNKLTNITNNNIKITNTEYENIMNELNNIKAEIISNYQQLNKYEKSIDYISPVAGAEETSILSTQRYYVYILWFIITVIVLYITISNLINPSSSTWSLAVSLIILIGLFAFLVYNNIGTWYTKVDDDIRSIHLPSFNNLFNFDPLVSIKYTS</sequence>
<feature type="region of interest" description="Disordered" evidence="1">
    <location>
        <begin position="76"/>
        <end position="96"/>
    </location>
</feature>
<evidence type="ECO:0000256" key="1">
    <source>
        <dbReference type="SAM" id="MobiDB-lite"/>
    </source>
</evidence>
<organism evidence="3">
    <name type="scientific">viral metagenome</name>
    <dbReference type="NCBI Taxonomy" id="1070528"/>
    <lineage>
        <taxon>unclassified sequences</taxon>
        <taxon>metagenomes</taxon>
        <taxon>organismal metagenomes</taxon>
    </lineage>
</organism>
<accession>A0A6C0EWX9</accession>
<feature type="transmembrane region" description="Helical" evidence="2">
    <location>
        <begin position="248"/>
        <end position="270"/>
    </location>
</feature>
<keyword evidence="2" id="KW-1133">Transmembrane helix</keyword>
<feature type="transmembrane region" description="Helical" evidence="2">
    <location>
        <begin position="276"/>
        <end position="295"/>
    </location>
</feature>
<protein>
    <submittedName>
        <fullName evidence="3">Uncharacterized protein</fullName>
    </submittedName>
</protein>